<reference evidence="2" key="1">
    <citation type="submission" date="2019-08" db="EMBL/GenBank/DDBJ databases">
        <authorList>
            <person name="Kucharzyk K."/>
            <person name="Murdoch R.W."/>
            <person name="Higgins S."/>
            <person name="Loffler F."/>
        </authorList>
    </citation>
    <scope>NUCLEOTIDE SEQUENCE</scope>
</reference>
<name>A0A645FQU6_9ZZZZ</name>
<protein>
    <submittedName>
        <fullName evidence="2">Exodeoxyribonuclease 7 large subunit</fullName>
        <ecNumber evidence="2">3.1.11.6</ecNumber>
    </submittedName>
</protein>
<dbReference type="EC" id="3.1.11.6" evidence="2"/>
<dbReference type="GO" id="GO:0009318">
    <property type="term" value="C:exodeoxyribonuclease VII complex"/>
    <property type="evidence" value="ECO:0007669"/>
    <property type="project" value="InterPro"/>
</dbReference>
<organism evidence="2">
    <name type="scientific">bioreactor metagenome</name>
    <dbReference type="NCBI Taxonomy" id="1076179"/>
    <lineage>
        <taxon>unclassified sequences</taxon>
        <taxon>metagenomes</taxon>
        <taxon>ecological metagenomes</taxon>
    </lineage>
</organism>
<dbReference type="AlphaFoldDB" id="A0A645FQU6"/>
<proteinExistence type="predicted"/>
<sequence length="94" mass="10813">MIQREVATVQHLSGKMKYGVRHLIQHQSYILENRAQFVEMVSPENVLRRGYTLTLKNGKIVTSLHDLSVDDTIETRFRDGLTTSVVTRIENSEL</sequence>
<dbReference type="GO" id="GO:0006308">
    <property type="term" value="P:DNA catabolic process"/>
    <property type="evidence" value="ECO:0007669"/>
    <property type="project" value="InterPro"/>
</dbReference>
<dbReference type="Pfam" id="PF02601">
    <property type="entry name" value="Exonuc_VII_L"/>
    <property type="match status" value="1"/>
</dbReference>
<gene>
    <name evidence="2" type="primary">xseA_39</name>
    <name evidence="2" type="ORF">SDC9_164152</name>
</gene>
<dbReference type="GO" id="GO:0008855">
    <property type="term" value="F:exodeoxyribonuclease VII activity"/>
    <property type="evidence" value="ECO:0007669"/>
    <property type="project" value="UniProtKB-EC"/>
</dbReference>
<dbReference type="InterPro" id="IPR020579">
    <property type="entry name" value="Exonuc_VII_lsu_C"/>
</dbReference>
<evidence type="ECO:0000259" key="1">
    <source>
        <dbReference type="Pfam" id="PF02601"/>
    </source>
</evidence>
<keyword evidence="2" id="KW-0378">Hydrolase</keyword>
<feature type="domain" description="Exonuclease VII large subunit C-terminal" evidence="1">
    <location>
        <begin position="3"/>
        <end position="82"/>
    </location>
</feature>
<evidence type="ECO:0000313" key="2">
    <source>
        <dbReference type="EMBL" id="MPN16805.1"/>
    </source>
</evidence>
<dbReference type="EMBL" id="VSSQ01063802">
    <property type="protein sequence ID" value="MPN16805.1"/>
    <property type="molecule type" value="Genomic_DNA"/>
</dbReference>
<accession>A0A645FQU6</accession>
<dbReference type="PANTHER" id="PTHR30008:SF0">
    <property type="entry name" value="EXODEOXYRIBONUCLEASE 7 LARGE SUBUNIT"/>
    <property type="match status" value="1"/>
</dbReference>
<comment type="caution">
    <text evidence="2">The sequence shown here is derived from an EMBL/GenBank/DDBJ whole genome shotgun (WGS) entry which is preliminary data.</text>
</comment>
<dbReference type="PANTHER" id="PTHR30008">
    <property type="entry name" value="EXODEOXYRIBONUCLEASE 7 LARGE SUBUNIT"/>
    <property type="match status" value="1"/>
</dbReference>
<dbReference type="InterPro" id="IPR003753">
    <property type="entry name" value="Exonuc_VII_L"/>
</dbReference>